<sequence length="96" mass="10830">MPGRFRALLGRSLPAVLPRRRRKNMHRLLLSSYAWSDTMFTPKKEQACDATKWATPTLKNSSPKLLAPTILKTLLRPRCGAVSVSRWAATSHSRLT</sequence>
<dbReference type="EMBL" id="MK249167">
    <property type="protein sequence ID" value="QCQ84787.1"/>
    <property type="molecule type" value="Genomic_DNA"/>
</dbReference>
<dbReference type="Proteomes" id="UP000323305">
    <property type="component" value="Segment"/>
</dbReference>
<evidence type="ECO:0000313" key="1">
    <source>
        <dbReference type="EMBL" id="QCQ84787.1"/>
    </source>
</evidence>
<protein>
    <submittedName>
        <fullName evidence="1">Uncharacterized protein</fullName>
    </submittedName>
</protein>
<name>A0A4P8PK79_9VIRU</name>
<proteinExistence type="predicted"/>
<accession>A0A4P8PK79</accession>
<reference evidence="1" key="1">
    <citation type="submission" date="2018-12" db="EMBL/GenBank/DDBJ databases">
        <title>Singled stranded DNA viruses identified in blackflies (Austrosimulium ungulatum) sampled in New Zealand.</title>
        <authorList>
            <person name="Kraberger S."/>
            <person name="Fontenele R.S."/>
            <person name="Schmidlin K."/>
            <person name="Walters M."/>
            <person name="Varsani A."/>
        </authorList>
    </citation>
    <scope>NUCLEOTIDE SEQUENCE [LARGE SCALE GENOMIC DNA]</scope>
    <source>
        <strain evidence="1">083</strain>
    </source>
</reference>
<organism evidence="1">
    <name type="scientific">Blackfly microvirus SF02</name>
    <dbReference type="NCBI Taxonomy" id="2576452"/>
    <lineage>
        <taxon>Viruses</taxon>
        <taxon>Monodnaviria</taxon>
        <taxon>Sangervirae</taxon>
        <taxon>Phixviricota</taxon>
        <taxon>Malgrandaviricetes</taxon>
        <taxon>Petitvirales</taxon>
        <taxon>Microviridae</taxon>
        <taxon>Microvirus</taxon>
    </lineage>
</organism>